<evidence type="ECO:0000313" key="2">
    <source>
        <dbReference type="EMBL" id="SHH58784.1"/>
    </source>
</evidence>
<dbReference type="AlphaFoldDB" id="A0A1M5U747"/>
<dbReference type="GO" id="GO:0004852">
    <property type="term" value="F:uroporphyrinogen-III synthase activity"/>
    <property type="evidence" value="ECO:0007669"/>
    <property type="project" value="InterPro"/>
</dbReference>
<protein>
    <submittedName>
        <fullName evidence="2">Uroporphyrinogen-III synthase</fullName>
    </submittedName>
</protein>
<evidence type="ECO:0000313" key="3">
    <source>
        <dbReference type="Proteomes" id="UP000184109"/>
    </source>
</evidence>
<feature type="domain" description="Tetrapyrrole biosynthesis uroporphyrinogen III synthase" evidence="1">
    <location>
        <begin position="18"/>
        <end position="214"/>
    </location>
</feature>
<sequence>MKILSTKILTNHQQDLLKGFDVKEVSMIDISFGEGFVLDQKIENAIFTSVNSVKSVFEVHKNKADLFNTVFCVGSKTQKLLEKHGVKVEVVASNAQELSDLLVDKIANHELNIKEVNWFCGNIRNTVLPTIMAENGVLVTEYIVYQTTLVPQKIKEDFDIILFFSPTGIISYLKKNSVVNKPVVCIGVTTATEALNSFNEVYMAEDTTVESVIQKLKEII</sequence>
<keyword evidence="3" id="KW-1185">Reference proteome</keyword>
<proteinExistence type="predicted"/>
<dbReference type="OrthoDB" id="1523900at2"/>
<dbReference type="STRING" id="1195760.SAMN05444281_1071"/>
<dbReference type="EMBL" id="FQXQ01000002">
    <property type="protein sequence ID" value="SHH58784.1"/>
    <property type="molecule type" value="Genomic_DNA"/>
</dbReference>
<dbReference type="PANTHER" id="PTHR12390">
    <property type="entry name" value="UROPORPHYRINOGEN III SYNTHASE"/>
    <property type="match status" value="1"/>
</dbReference>
<name>A0A1M5U747_9FLAO</name>
<dbReference type="InterPro" id="IPR036108">
    <property type="entry name" value="4pyrrol_syn_uPrphyn_synt_sf"/>
</dbReference>
<dbReference type="Pfam" id="PF02602">
    <property type="entry name" value="HEM4"/>
    <property type="match status" value="1"/>
</dbReference>
<organism evidence="2 3">
    <name type="scientific">Wenyingzhuangia marina</name>
    <dbReference type="NCBI Taxonomy" id="1195760"/>
    <lineage>
        <taxon>Bacteria</taxon>
        <taxon>Pseudomonadati</taxon>
        <taxon>Bacteroidota</taxon>
        <taxon>Flavobacteriia</taxon>
        <taxon>Flavobacteriales</taxon>
        <taxon>Flavobacteriaceae</taxon>
        <taxon>Wenyingzhuangia</taxon>
    </lineage>
</organism>
<dbReference type="GO" id="GO:0006780">
    <property type="term" value="P:uroporphyrinogen III biosynthetic process"/>
    <property type="evidence" value="ECO:0007669"/>
    <property type="project" value="InterPro"/>
</dbReference>
<dbReference type="InterPro" id="IPR003754">
    <property type="entry name" value="4pyrrol_synth_uPrphyn_synth"/>
</dbReference>
<reference evidence="3" key="1">
    <citation type="submission" date="2016-11" db="EMBL/GenBank/DDBJ databases">
        <authorList>
            <person name="Varghese N."/>
            <person name="Submissions S."/>
        </authorList>
    </citation>
    <scope>NUCLEOTIDE SEQUENCE [LARGE SCALE GENOMIC DNA]</scope>
    <source>
        <strain evidence="3">DSM 100572</strain>
    </source>
</reference>
<dbReference type="CDD" id="cd06578">
    <property type="entry name" value="HemD"/>
    <property type="match status" value="1"/>
</dbReference>
<dbReference type="GO" id="GO:0005829">
    <property type="term" value="C:cytosol"/>
    <property type="evidence" value="ECO:0007669"/>
    <property type="project" value="TreeGrafter"/>
</dbReference>
<dbReference type="RefSeq" id="WP_073119060.1">
    <property type="nucleotide sequence ID" value="NZ_BMEN01000002.1"/>
</dbReference>
<evidence type="ECO:0000259" key="1">
    <source>
        <dbReference type="Pfam" id="PF02602"/>
    </source>
</evidence>
<dbReference type="SUPFAM" id="SSF69618">
    <property type="entry name" value="HemD-like"/>
    <property type="match status" value="1"/>
</dbReference>
<dbReference type="PANTHER" id="PTHR12390:SF0">
    <property type="entry name" value="UROPORPHYRINOGEN-III SYNTHASE"/>
    <property type="match status" value="1"/>
</dbReference>
<dbReference type="InterPro" id="IPR039793">
    <property type="entry name" value="UROS/Hem4"/>
</dbReference>
<dbReference type="Gene3D" id="3.40.50.10090">
    <property type="match status" value="2"/>
</dbReference>
<accession>A0A1M5U747</accession>
<dbReference type="Proteomes" id="UP000184109">
    <property type="component" value="Unassembled WGS sequence"/>
</dbReference>
<gene>
    <name evidence="2" type="ORF">SAMN05444281_1071</name>
</gene>